<evidence type="ECO:0000256" key="4">
    <source>
        <dbReference type="ARBA" id="ARBA00023235"/>
    </source>
</evidence>
<dbReference type="RefSeq" id="WP_194562315.1">
    <property type="nucleotide sequence ID" value="NZ_JADKPV010000001.1"/>
</dbReference>
<organism evidence="9 10">
    <name type="scientific">Savagea serpentis</name>
    <dbReference type="NCBI Taxonomy" id="2785297"/>
    <lineage>
        <taxon>Bacteria</taxon>
        <taxon>Bacillati</taxon>
        <taxon>Bacillota</taxon>
        <taxon>Bacilli</taxon>
        <taxon>Bacillales</taxon>
        <taxon>Caryophanaceae</taxon>
        <taxon>Savagea</taxon>
    </lineage>
</organism>
<dbReference type="SFLD" id="SFLDG00180">
    <property type="entry name" value="muconate_cycloisomerase"/>
    <property type="match status" value="1"/>
</dbReference>
<feature type="binding site" evidence="6">
    <location>
        <position position="191"/>
    </location>
    <ligand>
        <name>Mg(2+)</name>
        <dbReference type="ChEBI" id="CHEBI:18420"/>
    </ligand>
</feature>
<feature type="active site" description="Proton acceptor; specific for (R)-substrate epimerization" evidence="5">
    <location>
        <position position="163"/>
    </location>
</feature>
<dbReference type="PROSITE" id="PS00908">
    <property type="entry name" value="MR_MLE_1"/>
    <property type="match status" value="1"/>
</dbReference>
<dbReference type="SFLD" id="SFLDS00001">
    <property type="entry name" value="Enolase"/>
    <property type="match status" value="1"/>
</dbReference>
<evidence type="ECO:0000313" key="10">
    <source>
        <dbReference type="Proteomes" id="UP000622653"/>
    </source>
</evidence>
<dbReference type="InterPro" id="IPR036849">
    <property type="entry name" value="Enolase-like_C_sf"/>
</dbReference>
<dbReference type="InterPro" id="IPR029065">
    <property type="entry name" value="Enolase_C-like"/>
</dbReference>
<feature type="active site" description="Proton acceptor; specific for (S)-substrate epimerization" evidence="5">
    <location>
        <position position="266"/>
    </location>
</feature>
<dbReference type="GO" id="GO:0000287">
    <property type="term" value="F:magnesium ion binding"/>
    <property type="evidence" value="ECO:0007669"/>
    <property type="project" value="UniProtKB-ARBA"/>
</dbReference>
<accession>A0A8J7GL45</accession>
<dbReference type="Gene3D" id="3.30.390.10">
    <property type="entry name" value="Enolase-like, N-terminal domain"/>
    <property type="match status" value="1"/>
</dbReference>
<evidence type="ECO:0000313" key="9">
    <source>
        <dbReference type="EMBL" id="MBF4500903.1"/>
    </source>
</evidence>
<dbReference type="SMART" id="SM00922">
    <property type="entry name" value="MR_MLE"/>
    <property type="match status" value="1"/>
</dbReference>
<dbReference type="InterPro" id="IPR013342">
    <property type="entry name" value="Mandelate_racemase_C"/>
</dbReference>
<dbReference type="Gene3D" id="3.20.20.120">
    <property type="entry name" value="Enolase-like C-terminal domain"/>
    <property type="match status" value="1"/>
</dbReference>
<comment type="similarity">
    <text evidence="1 7">Belongs to the mandelate racemase/muconate lactonizing enzyme family.</text>
</comment>
<dbReference type="AlphaFoldDB" id="A0A8J7GL45"/>
<dbReference type="Proteomes" id="UP000622653">
    <property type="component" value="Unassembled WGS sequence"/>
</dbReference>
<dbReference type="Pfam" id="PF13378">
    <property type="entry name" value="MR_MLE_C"/>
    <property type="match status" value="1"/>
</dbReference>
<dbReference type="InterPro" id="IPR018110">
    <property type="entry name" value="Mandel_Rmase/mucon_lact_enz_CS"/>
</dbReference>
<sequence>MNIVKVDVFQARLPLIEPFIISYVRLDDMPTIFTRIELDNGIVGWGEAVPDQNVTGETWHSTYDVIVHELAPLLIGKSPFQIDAIHQQWDAQILGSPSAKAALDIALYDAMGKCANLPLYELLGGRAHDTLMVPRVISIKTPQEMAEDAKRYVAEGYKHIKIKVGTDAKADIARICQVRDAIGEDAYLRVDANQGWSRTEALQVIEATQHCAVEWYEQPVKAHDYRTMRHIRESVSSAIMIDEGVQSMHDLTEVIREEAADMLNIKLMKAGGIYRALGLASLAESANMPCQVGSMVESAIATMAGAHLSMSRTIIETNEMVGPLMFTQDVAGVPFDGEQLLLTKAPGLGIEVDETYVSSITVQRACIE</sequence>
<dbReference type="InterPro" id="IPR013341">
    <property type="entry name" value="Mandelate_racemase_N_dom"/>
</dbReference>
<evidence type="ECO:0000256" key="6">
    <source>
        <dbReference type="PIRSR" id="PIRSR634603-3"/>
    </source>
</evidence>
<dbReference type="PANTHER" id="PTHR48073:SF2">
    <property type="entry name" value="O-SUCCINYLBENZOATE SYNTHASE"/>
    <property type="match status" value="1"/>
</dbReference>
<dbReference type="InterPro" id="IPR034603">
    <property type="entry name" value="Dipeptide_epimerase"/>
</dbReference>
<dbReference type="SUPFAM" id="SSF51604">
    <property type="entry name" value="Enolase C-terminal domain-like"/>
    <property type="match status" value="1"/>
</dbReference>
<dbReference type="InterPro" id="IPR029017">
    <property type="entry name" value="Enolase-like_N"/>
</dbReference>
<dbReference type="SFLD" id="SFLDF00009">
    <property type="entry name" value="o-succinylbenzoate_synthase"/>
    <property type="match status" value="1"/>
</dbReference>
<feature type="binding site" evidence="6">
    <location>
        <position position="242"/>
    </location>
    <ligand>
        <name>Mg(2+)</name>
        <dbReference type="ChEBI" id="CHEBI:18420"/>
    </ligand>
</feature>
<feature type="binding site" evidence="6">
    <location>
        <position position="217"/>
    </location>
    <ligand>
        <name>Mg(2+)</name>
        <dbReference type="ChEBI" id="CHEBI:18420"/>
    </ligand>
</feature>
<evidence type="ECO:0000256" key="1">
    <source>
        <dbReference type="ARBA" id="ARBA00008031"/>
    </source>
</evidence>
<evidence type="ECO:0000256" key="3">
    <source>
        <dbReference type="ARBA" id="ARBA00022842"/>
    </source>
</evidence>
<evidence type="ECO:0000259" key="8">
    <source>
        <dbReference type="SMART" id="SM00922"/>
    </source>
</evidence>
<dbReference type="EC" id="5.1.1.-" evidence="7"/>
<evidence type="ECO:0000256" key="5">
    <source>
        <dbReference type="PIRSR" id="PIRSR634603-1"/>
    </source>
</evidence>
<dbReference type="CDD" id="cd03319">
    <property type="entry name" value="L-Ala-DL-Glu_epimerase"/>
    <property type="match status" value="1"/>
</dbReference>
<dbReference type="PANTHER" id="PTHR48073">
    <property type="entry name" value="O-SUCCINYLBENZOATE SYNTHASE-RELATED"/>
    <property type="match status" value="1"/>
</dbReference>
<keyword evidence="3 6" id="KW-0460">Magnesium</keyword>
<name>A0A8J7GL45_9BACL</name>
<protein>
    <recommendedName>
        <fullName evidence="7">Dipeptide epimerase</fullName>
        <ecNumber evidence="7">5.1.1.-</ecNumber>
    </recommendedName>
</protein>
<dbReference type="GO" id="GO:0006518">
    <property type="term" value="P:peptide metabolic process"/>
    <property type="evidence" value="ECO:0007669"/>
    <property type="project" value="UniProtKB-ARBA"/>
</dbReference>
<gene>
    <name evidence="9" type="ORF">IRY55_05940</name>
</gene>
<dbReference type="SUPFAM" id="SSF54826">
    <property type="entry name" value="Enolase N-terminal domain-like"/>
    <property type="match status" value="1"/>
</dbReference>
<dbReference type="EMBL" id="JADKPV010000001">
    <property type="protein sequence ID" value="MBF4500903.1"/>
    <property type="molecule type" value="Genomic_DNA"/>
</dbReference>
<evidence type="ECO:0000256" key="2">
    <source>
        <dbReference type="ARBA" id="ARBA00022723"/>
    </source>
</evidence>
<comment type="caution">
    <text evidence="9">The sequence shown here is derived from an EMBL/GenBank/DDBJ whole genome shotgun (WGS) entry which is preliminary data.</text>
</comment>
<feature type="domain" description="Mandelate racemase/muconate lactonizing enzyme C-terminal" evidence="8">
    <location>
        <begin position="142"/>
        <end position="238"/>
    </location>
</feature>
<dbReference type="Pfam" id="PF02746">
    <property type="entry name" value="MR_MLE_N"/>
    <property type="match status" value="1"/>
</dbReference>
<proteinExistence type="inferred from homology"/>
<dbReference type="GO" id="GO:0016855">
    <property type="term" value="F:racemase and epimerase activity, acting on amino acids and derivatives"/>
    <property type="evidence" value="ECO:0007669"/>
    <property type="project" value="UniProtKB-UniRule"/>
</dbReference>
<dbReference type="FunFam" id="3.30.390.10:FF:000009">
    <property type="entry name" value="Hydrophobic dipeptide epimerase"/>
    <property type="match status" value="1"/>
</dbReference>
<keyword evidence="4 7" id="KW-0413">Isomerase</keyword>
<evidence type="ECO:0000256" key="7">
    <source>
        <dbReference type="RuleBase" id="RU366006"/>
    </source>
</evidence>
<comment type="cofactor">
    <cofactor evidence="6 7">
        <name>Mg(2+)</name>
        <dbReference type="ChEBI" id="CHEBI:18420"/>
    </cofactor>
    <text evidence="6 7">Binds 1 Mg(2+) ion per subunit.</text>
</comment>
<dbReference type="GO" id="GO:0009063">
    <property type="term" value="P:amino acid catabolic process"/>
    <property type="evidence" value="ECO:0007669"/>
    <property type="project" value="InterPro"/>
</dbReference>
<keyword evidence="10" id="KW-1185">Reference proteome</keyword>
<keyword evidence="2 6" id="KW-0479">Metal-binding</keyword>
<reference evidence="9" key="1">
    <citation type="submission" date="2020-11" db="EMBL/GenBank/DDBJ databases">
        <title>Multidrug resistant novel bacterium Savagea serpentis sp. nov., isolated from the scats of a vine snake (Ahaetulla nasuta).</title>
        <authorList>
            <person name="Venkata Ramana V."/>
            <person name="Vikas Patil S."/>
            <person name="Yogita Lugani V."/>
        </authorList>
    </citation>
    <scope>NUCLEOTIDE SEQUENCE</scope>
    <source>
        <strain evidence="9">SN6</strain>
    </source>
</reference>